<dbReference type="EMBL" id="PRDS01000004">
    <property type="protein sequence ID" value="PPB80889.1"/>
    <property type="molecule type" value="Genomic_DNA"/>
</dbReference>
<dbReference type="PANTHER" id="PTHR43818">
    <property type="entry name" value="BCDNA.GH03377"/>
    <property type="match status" value="1"/>
</dbReference>
<dbReference type="Gene3D" id="3.40.50.720">
    <property type="entry name" value="NAD(P)-binding Rossmann-like Domain"/>
    <property type="match status" value="1"/>
</dbReference>
<comment type="caution">
    <text evidence="2">The sequence shown here is derived from an EMBL/GenBank/DDBJ whole genome shotgun (WGS) entry which is preliminary data.</text>
</comment>
<reference evidence="2 3" key="1">
    <citation type="submission" date="2018-01" db="EMBL/GenBank/DDBJ databases">
        <title>Genomic Encyclopedia of Archaeal and Bacterial Type Strains, Phase II (KMG-II): from individual species to whole genera.</title>
        <authorList>
            <person name="Goeker M."/>
        </authorList>
    </citation>
    <scope>NUCLEOTIDE SEQUENCE [LARGE SCALE GENOMIC DNA]</scope>
    <source>
        <strain evidence="2 3">DSM 12048</strain>
    </source>
</reference>
<name>A0A2S5JHJ9_9RHOB</name>
<dbReference type="Gene3D" id="3.30.360.10">
    <property type="entry name" value="Dihydrodipicolinate Reductase, domain 2"/>
    <property type="match status" value="1"/>
</dbReference>
<dbReference type="InterPro" id="IPR000683">
    <property type="entry name" value="Gfo/Idh/MocA-like_OxRdtase_N"/>
</dbReference>
<dbReference type="SUPFAM" id="SSF51735">
    <property type="entry name" value="NAD(P)-binding Rossmann-fold domains"/>
    <property type="match status" value="1"/>
</dbReference>
<protein>
    <submittedName>
        <fullName evidence="2">Galactose 1-dehydrogenase</fullName>
    </submittedName>
</protein>
<dbReference type="InterPro" id="IPR036291">
    <property type="entry name" value="NAD(P)-bd_dom_sf"/>
</dbReference>
<dbReference type="RefSeq" id="WP_104070637.1">
    <property type="nucleotide sequence ID" value="NZ_PRDS01000004.1"/>
</dbReference>
<dbReference type="Pfam" id="PF01408">
    <property type="entry name" value="GFO_IDH_MocA"/>
    <property type="match status" value="1"/>
</dbReference>
<evidence type="ECO:0000259" key="1">
    <source>
        <dbReference type="Pfam" id="PF01408"/>
    </source>
</evidence>
<gene>
    <name evidence="2" type="ORF">LV82_01622</name>
</gene>
<evidence type="ECO:0000313" key="2">
    <source>
        <dbReference type="EMBL" id="PPB80889.1"/>
    </source>
</evidence>
<dbReference type="OrthoDB" id="9813657at2"/>
<proteinExistence type="predicted"/>
<feature type="domain" description="Gfo/Idh/MocA-like oxidoreductase N-terminal" evidence="1">
    <location>
        <begin position="5"/>
        <end position="113"/>
    </location>
</feature>
<dbReference type="PANTHER" id="PTHR43818:SF7">
    <property type="entry name" value="DEHYDROGENASE"/>
    <property type="match status" value="1"/>
</dbReference>
<evidence type="ECO:0000313" key="3">
    <source>
        <dbReference type="Proteomes" id="UP000239736"/>
    </source>
</evidence>
<accession>A0A2S5JHJ9</accession>
<keyword evidence="3" id="KW-1185">Reference proteome</keyword>
<dbReference type="InterPro" id="IPR050463">
    <property type="entry name" value="Gfo/Idh/MocA_oxidrdct_glycsds"/>
</dbReference>
<sequence length="307" mass="33490">MTMDLALVGIGKIARDQHIPALSRSPDFRLAAVASRNAELGGVASFRSLAELLEARPDIPAVSLATPPQVRFDDARRAILAGRHVMLEKPPGETLSEVEDLARLARARGVTLFATWHSRHAAAVGPARDWLAGREIRAVDIAWLEDVRQWHPGQEWIWQPGGLGVFDPGINALSVLTAILPDSVHLAEAELEFPENRATPIAARLVFAHPAGIPVAARFDWREAGPPRWQIVIDTDQGRAVLDRGGAVLRLGSRVLAEGPDSEYPALYARFAALIARGESEVDLSPMRHVADAFLIGRHVATARFDW</sequence>
<organism evidence="2 3">
    <name type="scientific">Albidovulum inexpectatum</name>
    <dbReference type="NCBI Taxonomy" id="196587"/>
    <lineage>
        <taxon>Bacteria</taxon>
        <taxon>Pseudomonadati</taxon>
        <taxon>Pseudomonadota</taxon>
        <taxon>Alphaproteobacteria</taxon>
        <taxon>Rhodobacterales</taxon>
        <taxon>Paracoccaceae</taxon>
        <taxon>Albidovulum</taxon>
    </lineage>
</organism>
<dbReference type="AlphaFoldDB" id="A0A2S5JHJ9"/>
<dbReference type="GO" id="GO:0000166">
    <property type="term" value="F:nucleotide binding"/>
    <property type="evidence" value="ECO:0007669"/>
    <property type="project" value="InterPro"/>
</dbReference>
<dbReference type="Proteomes" id="UP000239736">
    <property type="component" value="Unassembled WGS sequence"/>
</dbReference>